<dbReference type="PANTHER" id="PTHR43242">
    <property type="entry name" value="NAD(P)-BINDING ROSSMANN-FOLD SUPERFAMILY PROTEIN"/>
    <property type="match status" value="1"/>
</dbReference>
<dbReference type="eggNOG" id="arCOG01367">
    <property type="taxonomic scope" value="Archaea"/>
</dbReference>
<evidence type="ECO:0000313" key="2">
    <source>
        <dbReference type="EMBL" id="AFK50603.1"/>
    </source>
</evidence>
<evidence type="ECO:0000259" key="1">
    <source>
        <dbReference type="Pfam" id="PF04321"/>
    </source>
</evidence>
<keyword evidence="3" id="KW-1185">Reference proteome</keyword>
<dbReference type="EMBL" id="CP003531">
    <property type="protein sequence ID" value="AFK50603.1"/>
    <property type="molecule type" value="Genomic_DNA"/>
</dbReference>
<reference evidence="2 3" key="1">
    <citation type="journal article" date="2012" name="J. Bacteriol.">
        <title>Complete genome sequence of the hyperthermophilic cellulolytic Crenarchaeon 'Thermogladius cellulolyticus' 1633.</title>
        <authorList>
            <person name="Mardanov A.V."/>
            <person name="Kochetkova T.V."/>
            <person name="Beletsky A.V."/>
            <person name="Bonch-Osmolovskaya E.A."/>
            <person name="Ravin N.V."/>
            <person name="Skryabin K.G."/>
        </authorList>
    </citation>
    <scope>NUCLEOTIDE SEQUENCE [LARGE SCALE GENOMIC DNA]</scope>
    <source>
        <strain evidence="3">DSM 22663 / VKM B-2946 / 1633</strain>
    </source>
</reference>
<dbReference type="PANTHER" id="PTHR43242:SF1">
    <property type="entry name" value="NAD(P)-BINDING ROSSMANN-FOLD SUPERFAMILY PROTEIN"/>
    <property type="match status" value="1"/>
</dbReference>
<dbReference type="InterPro" id="IPR036291">
    <property type="entry name" value="NAD(P)-bd_dom_sf"/>
</dbReference>
<dbReference type="HOGENOM" id="CLU_045518_2_1_2"/>
<dbReference type="InParanoid" id="I3TCW5"/>
<dbReference type="OrthoDB" id="4907at2157"/>
<dbReference type="NCBIfam" id="TIGR01214">
    <property type="entry name" value="rmlD"/>
    <property type="match status" value="1"/>
</dbReference>
<dbReference type="CDD" id="cd05254">
    <property type="entry name" value="dTDP_HR_like_SDR_e"/>
    <property type="match status" value="1"/>
</dbReference>
<dbReference type="KEGG" id="thg:TCELL_0178"/>
<dbReference type="Gene3D" id="3.40.50.720">
    <property type="entry name" value="NAD(P)-binding Rossmann-like Domain"/>
    <property type="match status" value="1"/>
</dbReference>
<dbReference type="Proteomes" id="UP000005270">
    <property type="component" value="Chromosome"/>
</dbReference>
<accession>I3TCW5</accession>
<dbReference type="STRING" id="1184251.TCELL_0178"/>
<evidence type="ECO:0000313" key="3">
    <source>
        <dbReference type="Proteomes" id="UP000005270"/>
    </source>
</evidence>
<proteinExistence type="predicted"/>
<name>I3TCW5_THEC1</name>
<dbReference type="SUPFAM" id="SSF51735">
    <property type="entry name" value="NAD(P)-binding Rossmann-fold domains"/>
    <property type="match status" value="1"/>
</dbReference>
<gene>
    <name evidence="2" type="ordered locus">TCELL_0178</name>
</gene>
<dbReference type="InterPro" id="IPR029903">
    <property type="entry name" value="RmlD-like-bd"/>
</dbReference>
<sequence>MARVLVTGGTGLLGWSLVNRLVERGFEVYATYHATRPPVAEGVKWVWVDFDDPHEARPLVESLRPEVVVHAAAYTDVDGCEANKLLALNVNYVSTRELATACRGVCKYFVYISTDYVFDGEKGLYREGDPPNPLNYYGLTKLMGEIAVAANLEYYLVLRTSGLYGCSPGGKRGFALDALGKLSRGQVVEAFVDQFLSPTYAPDLADAITRLLEGRPRGFLHVAGERVSRYEFAVELARVLGVSEDLVKPTSIASAVLRARRPRDSSLDSSLARSMGVGVRPLREALRAFAGECVDYAR</sequence>
<feature type="domain" description="RmlD-like substrate binding" evidence="1">
    <location>
        <begin position="3"/>
        <end position="290"/>
    </location>
</feature>
<protein>
    <submittedName>
        <fullName evidence="2">dTDP-4-dehydrorhamnose reductase</fullName>
    </submittedName>
</protein>
<dbReference type="AlphaFoldDB" id="I3TCW5"/>
<dbReference type="Pfam" id="PF04321">
    <property type="entry name" value="RmlD_sub_bind"/>
    <property type="match status" value="1"/>
</dbReference>
<dbReference type="InterPro" id="IPR005913">
    <property type="entry name" value="dTDP_dehydrorham_reduct"/>
</dbReference>
<organism evidence="2 3">
    <name type="scientific">Thermogladius calderae (strain DSM 22663 / VKM B-2946 / 1633)</name>
    <dbReference type="NCBI Taxonomy" id="1184251"/>
    <lineage>
        <taxon>Archaea</taxon>
        <taxon>Thermoproteota</taxon>
        <taxon>Thermoprotei</taxon>
        <taxon>Desulfurococcales</taxon>
        <taxon>Desulfurococcaceae</taxon>
        <taxon>Thermogladius</taxon>
    </lineage>
</organism>
<dbReference type="FunCoup" id="I3TCW5">
    <property type="interactions" value="71"/>
</dbReference>